<reference evidence="3" key="2">
    <citation type="submission" date="2020-10" db="EMBL/GenBank/DDBJ databases">
        <authorList>
            <person name="Cooper E.A."/>
            <person name="Brenton Z.W."/>
            <person name="Flinn B.S."/>
            <person name="Jenkins J."/>
            <person name="Shu S."/>
            <person name="Flowers D."/>
            <person name="Luo F."/>
            <person name="Wang Y."/>
            <person name="Xia P."/>
            <person name="Barry K."/>
            <person name="Daum C."/>
            <person name="Lipzen A."/>
            <person name="Yoshinaga Y."/>
            <person name="Schmutz J."/>
            <person name="Saski C."/>
            <person name="Vermerris W."/>
            <person name="Kresovich S."/>
        </authorList>
    </citation>
    <scope>NUCLEOTIDE SEQUENCE</scope>
</reference>
<dbReference type="InterPro" id="IPR007612">
    <property type="entry name" value="LOR"/>
</dbReference>
<accession>A0A921QVH5</accession>
<dbReference type="PANTHER" id="PTHR31087:SF166">
    <property type="entry name" value="PROTEIN LURP-ONE-RELATED 2"/>
    <property type="match status" value="1"/>
</dbReference>
<sequence length="288" mass="30758">MHPVPPRSSTSTSSPSSIAASATRVHPSDAADADAVAVAHHRHDGSSGGRRGRATNATTSRRGAVGQGQPAVYTVWKRSSMGFQGTDGFSVYDAAGSLAFRVDNYSRRRKLFAGELLLMDGRGAPLLALRPQILSMHDQWNCYRAASSSEESAGDKTSFPRRQHLFSMRKCSLVKGTDEAEVYMASGSAAAAHGVQQVPSFTVQGSFWRRSCKIRKGGDGEEVARITRKKVGAAASQPVTLGEDVFSLTVMPDADCAMVMAFVVVMDRICQRPYKPLMCSSSSGSCAS</sequence>
<dbReference type="AlphaFoldDB" id="A0A921QVH5"/>
<evidence type="ECO:0000256" key="1">
    <source>
        <dbReference type="ARBA" id="ARBA00005437"/>
    </source>
</evidence>
<dbReference type="Proteomes" id="UP000807115">
    <property type="component" value="Chromosome 5"/>
</dbReference>
<feature type="region of interest" description="Disordered" evidence="2">
    <location>
        <begin position="1"/>
        <end position="67"/>
    </location>
</feature>
<dbReference type="EMBL" id="CM027684">
    <property type="protein sequence ID" value="KAG0528484.1"/>
    <property type="molecule type" value="Genomic_DNA"/>
</dbReference>
<organism evidence="3 4">
    <name type="scientific">Sorghum bicolor</name>
    <name type="common">Sorghum</name>
    <name type="synonym">Sorghum vulgare</name>
    <dbReference type="NCBI Taxonomy" id="4558"/>
    <lineage>
        <taxon>Eukaryota</taxon>
        <taxon>Viridiplantae</taxon>
        <taxon>Streptophyta</taxon>
        <taxon>Embryophyta</taxon>
        <taxon>Tracheophyta</taxon>
        <taxon>Spermatophyta</taxon>
        <taxon>Magnoliopsida</taxon>
        <taxon>Liliopsida</taxon>
        <taxon>Poales</taxon>
        <taxon>Poaceae</taxon>
        <taxon>PACMAD clade</taxon>
        <taxon>Panicoideae</taxon>
        <taxon>Andropogonodae</taxon>
        <taxon>Andropogoneae</taxon>
        <taxon>Sorghinae</taxon>
        <taxon>Sorghum</taxon>
    </lineage>
</organism>
<feature type="compositionally biased region" description="Low complexity" evidence="2">
    <location>
        <begin position="7"/>
        <end position="24"/>
    </location>
</feature>
<reference evidence="3" key="1">
    <citation type="journal article" date="2019" name="BMC Genomics">
        <title>A new reference genome for Sorghum bicolor reveals high levels of sequence similarity between sweet and grain genotypes: implications for the genetics of sugar metabolism.</title>
        <authorList>
            <person name="Cooper E.A."/>
            <person name="Brenton Z.W."/>
            <person name="Flinn B.S."/>
            <person name="Jenkins J."/>
            <person name="Shu S."/>
            <person name="Flowers D."/>
            <person name="Luo F."/>
            <person name="Wang Y."/>
            <person name="Xia P."/>
            <person name="Barry K."/>
            <person name="Daum C."/>
            <person name="Lipzen A."/>
            <person name="Yoshinaga Y."/>
            <person name="Schmutz J."/>
            <person name="Saski C."/>
            <person name="Vermerris W."/>
            <person name="Kresovich S."/>
        </authorList>
    </citation>
    <scope>NUCLEOTIDE SEQUENCE</scope>
</reference>
<dbReference type="PANTHER" id="PTHR31087">
    <property type="match status" value="1"/>
</dbReference>
<gene>
    <name evidence="3" type="ORF">BDA96_05G016000</name>
</gene>
<dbReference type="InterPro" id="IPR038595">
    <property type="entry name" value="LOR_sf"/>
</dbReference>
<protein>
    <recommendedName>
        <fullName evidence="5">Tubby C-terminal domain-containing protein</fullName>
    </recommendedName>
</protein>
<dbReference type="InterPro" id="IPR025659">
    <property type="entry name" value="Tubby-like_C"/>
</dbReference>
<dbReference type="SUPFAM" id="SSF54518">
    <property type="entry name" value="Tubby C-terminal domain-like"/>
    <property type="match status" value="1"/>
</dbReference>
<comment type="caution">
    <text evidence="3">The sequence shown here is derived from an EMBL/GenBank/DDBJ whole genome shotgun (WGS) entry which is preliminary data.</text>
</comment>
<feature type="compositionally biased region" description="Low complexity" evidence="2">
    <location>
        <begin position="54"/>
        <end position="64"/>
    </location>
</feature>
<comment type="similarity">
    <text evidence="1">Belongs to the LOR family.</text>
</comment>
<proteinExistence type="inferred from homology"/>
<evidence type="ECO:0000313" key="4">
    <source>
        <dbReference type="Proteomes" id="UP000807115"/>
    </source>
</evidence>
<evidence type="ECO:0000256" key="2">
    <source>
        <dbReference type="SAM" id="MobiDB-lite"/>
    </source>
</evidence>
<name>A0A921QVH5_SORBI</name>
<evidence type="ECO:0008006" key="5">
    <source>
        <dbReference type="Google" id="ProtNLM"/>
    </source>
</evidence>
<dbReference type="Gene3D" id="2.40.160.200">
    <property type="entry name" value="LURP1-related"/>
    <property type="match status" value="1"/>
</dbReference>
<dbReference type="Pfam" id="PF04525">
    <property type="entry name" value="LOR"/>
    <property type="match status" value="1"/>
</dbReference>
<evidence type="ECO:0000313" key="3">
    <source>
        <dbReference type="EMBL" id="KAG0528484.1"/>
    </source>
</evidence>